<dbReference type="InterPro" id="IPR002941">
    <property type="entry name" value="DNA_methylase_N4/N6"/>
</dbReference>
<dbReference type="PANTHER" id="PTHR33375:SF1">
    <property type="entry name" value="CHROMOSOME-PARTITIONING PROTEIN PARB-RELATED"/>
    <property type="match status" value="1"/>
</dbReference>
<dbReference type="InterPro" id="IPR029063">
    <property type="entry name" value="SAM-dependent_MTases_sf"/>
</dbReference>
<dbReference type="SUPFAM" id="SSF53335">
    <property type="entry name" value="S-adenosyl-L-methionine-dependent methyltransferases"/>
    <property type="match status" value="1"/>
</dbReference>
<evidence type="ECO:0000256" key="3">
    <source>
        <dbReference type="ARBA" id="ARBA00022679"/>
    </source>
</evidence>
<dbReference type="PROSITE" id="PS00092">
    <property type="entry name" value="N6_MTASE"/>
    <property type="match status" value="1"/>
</dbReference>
<evidence type="ECO:0000313" key="5">
    <source>
        <dbReference type="EMBL" id="KKN74522.1"/>
    </source>
</evidence>
<dbReference type="GO" id="GO:0032259">
    <property type="term" value="P:methylation"/>
    <property type="evidence" value="ECO:0007669"/>
    <property type="project" value="UniProtKB-KW"/>
</dbReference>
<dbReference type="CDD" id="cd02440">
    <property type="entry name" value="AdoMet_MTases"/>
    <property type="match status" value="1"/>
</dbReference>
<organism evidence="5">
    <name type="scientific">marine sediment metagenome</name>
    <dbReference type="NCBI Taxonomy" id="412755"/>
    <lineage>
        <taxon>unclassified sequences</taxon>
        <taxon>metagenomes</taxon>
        <taxon>ecological metagenomes</taxon>
    </lineage>
</organism>
<name>A0A0F9THY0_9ZZZZ</name>
<evidence type="ECO:0000259" key="4">
    <source>
        <dbReference type="SMART" id="SM00470"/>
    </source>
</evidence>
<protein>
    <recommendedName>
        <fullName evidence="4">ParB-like N-terminal domain-containing protein</fullName>
    </recommendedName>
</protein>
<dbReference type="PRINTS" id="PR00508">
    <property type="entry name" value="S21N4MTFRASE"/>
</dbReference>
<reference evidence="5" key="1">
    <citation type="journal article" date="2015" name="Nature">
        <title>Complex archaea that bridge the gap between prokaryotes and eukaryotes.</title>
        <authorList>
            <person name="Spang A."/>
            <person name="Saw J.H."/>
            <person name="Jorgensen S.L."/>
            <person name="Zaremba-Niedzwiedzka K."/>
            <person name="Martijn J."/>
            <person name="Lind A.E."/>
            <person name="van Eijk R."/>
            <person name="Schleper C."/>
            <person name="Guy L."/>
            <person name="Ettema T.J."/>
        </authorList>
    </citation>
    <scope>NUCLEOTIDE SEQUENCE</scope>
</reference>
<dbReference type="SMART" id="SM00470">
    <property type="entry name" value="ParB"/>
    <property type="match status" value="1"/>
</dbReference>
<dbReference type="InterPro" id="IPR001091">
    <property type="entry name" value="RM_Methyltransferase"/>
</dbReference>
<dbReference type="InterPro" id="IPR003115">
    <property type="entry name" value="ParB_N"/>
</dbReference>
<dbReference type="GO" id="GO:0008170">
    <property type="term" value="F:N-methyltransferase activity"/>
    <property type="evidence" value="ECO:0007669"/>
    <property type="project" value="InterPro"/>
</dbReference>
<dbReference type="Gene3D" id="3.90.1530.30">
    <property type="match status" value="1"/>
</dbReference>
<feature type="domain" description="ParB-like N-terminal" evidence="4">
    <location>
        <begin position="2"/>
        <end position="95"/>
    </location>
</feature>
<dbReference type="GO" id="GO:0003677">
    <property type="term" value="F:DNA binding"/>
    <property type="evidence" value="ECO:0007669"/>
    <property type="project" value="InterPro"/>
</dbReference>
<dbReference type="InterPro" id="IPR050336">
    <property type="entry name" value="Chromosome_partition/occlusion"/>
</dbReference>
<dbReference type="Pfam" id="PF02195">
    <property type="entry name" value="ParB_N"/>
    <property type="match status" value="1"/>
</dbReference>
<comment type="caution">
    <text evidence="5">The sequence shown here is derived from an EMBL/GenBank/DDBJ whole genome shotgun (WGS) entry which is preliminary data.</text>
</comment>
<dbReference type="InterPro" id="IPR002052">
    <property type="entry name" value="DNA_methylase_N6_adenine_CS"/>
</dbReference>
<evidence type="ECO:0000256" key="1">
    <source>
        <dbReference type="ARBA" id="ARBA00006594"/>
    </source>
</evidence>
<keyword evidence="2" id="KW-0489">Methyltransferase</keyword>
<keyword evidence="3" id="KW-0808">Transferase</keyword>
<accession>A0A0F9THY0</accession>
<dbReference type="AlphaFoldDB" id="A0A0F9THY0"/>
<dbReference type="GO" id="GO:0007059">
    <property type="term" value="P:chromosome segregation"/>
    <property type="evidence" value="ECO:0007669"/>
    <property type="project" value="TreeGrafter"/>
</dbReference>
<comment type="similarity">
    <text evidence="1">Belongs to the N(4)/N(6)-methyltransferase family.</text>
</comment>
<dbReference type="PANTHER" id="PTHR33375">
    <property type="entry name" value="CHROMOSOME-PARTITIONING PROTEIN PARB-RELATED"/>
    <property type="match status" value="1"/>
</dbReference>
<dbReference type="Pfam" id="PF01555">
    <property type="entry name" value="N6_N4_Mtase"/>
    <property type="match status" value="1"/>
</dbReference>
<proteinExistence type="inferred from homology"/>
<gene>
    <name evidence="5" type="ORF">LCGC14_0389390</name>
</gene>
<dbReference type="InterPro" id="IPR036086">
    <property type="entry name" value="ParB/Sulfiredoxin_sf"/>
</dbReference>
<evidence type="ECO:0000256" key="2">
    <source>
        <dbReference type="ARBA" id="ARBA00022603"/>
    </source>
</evidence>
<dbReference type="SUPFAM" id="SSF110849">
    <property type="entry name" value="ParB/Sulfiredoxin"/>
    <property type="match status" value="1"/>
</dbReference>
<dbReference type="EMBL" id="LAZR01000324">
    <property type="protein sequence ID" value="KKN74522.1"/>
    <property type="molecule type" value="Genomic_DNA"/>
</dbReference>
<dbReference type="GO" id="GO:0005694">
    <property type="term" value="C:chromosome"/>
    <property type="evidence" value="ECO:0007669"/>
    <property type="project" value="TreeGrafter"/>
</dbReference>
<sequence length="442" mass="48746">MKTIPIADIHIGDRQRKAFDESSLFELTKSIASNGLLHPIILNEEGGKLYLVAGGRRLRALQMITDGQGFAPHVTCYRHDGEKVPEGHVPYILVNTFPSESQHIDLREAELAENLHREDLTWQERIAALDELHKLRQAQNPKQSVADTARGLASVPVETPATDSKIANARREVSRARIIAPYLDDPAVAGASSAHQAFNVVAAKVEAEFMAELERRGATAATAHTLIQGDLHIELRELPADTYTCVIADPPYGIGADKFGDVAELSHNYSDDPEGAGDLARDIAYFTPRICKAEAHLWMFCDIGMFIRLRDDIDSMTEWNCWRTPIIWNKGTGYAPRQSSGFKRCYELILFASKGGKPFGAAHKDVIECSPSQHKLHAAEKPFQLYAELLKRSCLPGDKVLDPCCGSGAIFSAAISAGVIATGIEINSEYLDHARIRMHQNE</sequence>
<dbReference type="Gene3D" id="3.40.50.150">
    <property type="entry name" value="Vaccinia Virus protein VP39"/>
    <property type="match status" value="1"/>
</dbReference>